<sequence length="498" mass="57298">MPPKRTSTSAAPTMTQAAIKQLVVDSITTALEAQAANMENDDNINRNHEPREAHVSRKCSYKEFMSCQPFNFKGSEGAIGLIRWFERAESVFSRSNCTEDCKVKFATDQGFILPSTSPWGALVLFVKKKDRSFKMCINYRELNKLTVKNRYPLPRINDLFDQLQGLSIYSKIDLRSGYHQLRVRDEDIPKTAFRTRYGHYEFQVMPFGLTNAPAVFIDLLNRVCKPYLDKFEIVFIDDILIYSRNKEEHANHLRIILELLRKEKLYAKFSKCDFWISIVQFLGHLIDSQGLHVDPAKIEAVKNLTSPTTPTEIRQFLGLTGYYQRFIKDFSKIAKSLTELTQKNKKYIWGRDQETDFQLLMQKLCEAPILALPEGNDDFVVYCDASHQHLGAVLMQREKNALGTQLDMSTSYHPETDGQSERTIQTLKDMLRACVIDFVKGWEIHLPLVEFSYNNNYHASIKAAPFETLYGRKCRSPVCWAKVGDVQLTGPEIIHETT</sequence>
<dbReference type="InterPro" id="IPR001584">
    <property type="entry name" value="Integrase_cat-core"/>
</dbReference>
<proteinExistence type="predicted"/>
<dbReference type="GO" id="GO:0004519">
    <property type="term" value="F:endonuclease activity"/>
    <property type="evidence" value="ECO:0007669"/>
    <property type="project" value="UniProtKB-KW"/>
</dbReference>
<evidence type="ECO:0000256" key="2">
    <source>
        <dbReference type="ARBA" id="ARBA00022679"/>
    </source>
</evidence>
<comment type="caution">
    <text evidence="11">The sequence shown here is derived from an EMBL/GenBank/DDBJ whole genome shotgun (WGS) entry which is preliminary data.</text>
</comment>
<dbReference type="InterPro" id="IPR012337">
    <property type="entry name" value="RNaseH-like_sf"/>
</dbReference>
<keyword evidence="3" id="KW-0548">Nucleotidyltransferase</keyword>
<evidence type="ECO:0000256" key="4">
    <source>
        <dbReference type="ARBA" id="ARBA00022722"/>
    </source>
</evidence>
<dbReference type="GO" id="GO:0006508">
    <property type="term" value="P:proteolysis"/>
    <property type="evidence" value="ECO:0007669"/>
    <property type="project" value="UniProtKB-KW"/>
</dbReference>
<dbReference type="Gene3D" id="3.30.70.270">
    <property type="match status" value="2"/>
</dbReference>
<dbReference type="Pfam" id="PF00078">
    <property type="entry name" value="RVT_1"/>
    <property type="match status" value="1"/>
</dbReference>
<dbReference type="PANTHER" id="PTHR37984">
    <property type="entry name" value="PROTEIN CBG26694"/>
    <property type="match status" value="1"/>
</dbReference>
<dbReference type="GO" id="GO:0008233">
    <property type="term" value="F:peptidase activity"/>
    <property type="evidence" value="ECO:0007669"/>
    <property type="project" value="UniProtKB-KW"/>
</dbReference>
<dbReference type="InterPro" id="IPR043502">
    <property type="entry name" value="DNA/RNA_pol_sf"/>
</dbReference>
<keyword evidence="7 11" id="KW-0695">RNA-directed DNA polymerase</keyword>
<protein>
    <submittedName>
        <fullName evidence="11">Putative reverse transcriptase domain-containing protein</fullName>
    </submittedName>
</protein>
<gene>
    <name evidence="11" type="ORF">Tci_034914</name>
</gene>
<evidence type="ECO:0000313" key="11">
    <source>
        <dbReference type="EMBL" id="GEU62936.1"/>
    </source>
</evidence>
<dbReference type="InterPro" id="IPR043128">
    <property type="entry name" value="Rev_trsase/Diguanyl_cyclase"/>
</dbReference>
<dbReference type="PANTHER" id="PTHR37984:SF5">
    <property type="entry name" value="PROTEIN NYNRIN-LIKE"/>
    <property type="match status" value="1"/>
</dbReference>
<evidence type="ECO:0000259" key="10">
    <source>
        <dbReference type="PROSITE" id="PS50994"/>
    </source>
</evidence>
<dbReference type="PROSITE" id="PS50994">
    <property type="entry name" value="INTEGRASE"/>
    <property type="match status" value="1"/>
</dbReference>
<dbReference type="EMBL" id="BKCJ010004760">
    <property type="protein sequence ID" value="GEU62936.1"/>
    <property type="molecule type" value="Genomic_DNA"/>
</dbReference>
<dbReference type="FunFam" id="3.10.10.10:FF:000007">
    <property type="entry name" value="Retrovirus-related Pol polyprotein from transposon 17.6-like Protein"/>
    <property type="match status" value="1"/>
</dbReference>
<keyword evidence="1" id="KW-0645">Protease</keyword>
<dbReference type="InterPro" id="IPR036397">
    <property type="entry name" value="RNaseH_sf"/>
</dbReference>
<dbReference type="CDD" id="cd01647">
    <property type="entry name" value="RT_LTR"/>
    <property type="match status" value="1"/>
</dbReference>
<evidence type="ECO:0000256" key="5">
    <source>
        <dbReference type="ARBA" id="ARBA00022759"/>
    </source>
</evidence>
<dbReference type="FunFam" id="3.30.70.270:FF:000020">
    <property type="entry name" value="Transposon Tf2-6 polyprotein-like Protein"/>
    <property type="match status" value="1"/>
</dbReference>
<name>A0A6L2LM71_TANCI</name>
<evidence type="ECO:0000256" key="7">
    <source>
        <dbReference type="ARBA" id="ARBA00022918"/>
    </source>
</evidence>
<evidence type="ECO:0000256" key="1">
    <source>
        <dbReference type="ARBA" id="ARBA00022670"/>
    </source>
</evidence>
<keyword evidence="6" id="KW-0378">Hydrolase</keyword>
<dbReference type="PROSITE" id="PS50878">
    <property type="entry name" value="RT_POL"/>
    <property type="match status" value="1"/>
</dbReference>
<dbReference type="GO" id="GO:0003676">
    <property type="term" value="F:nucleic acid binding"/>
    <property type="evidence" value="ECO:0007669"/>
    <property type="project" value="InterPro"/>
</dbReference>
<evidence type="ECO:0000259" key="9">
    <source>
        <dbReference type="PROSITE" id="PS50878"/>
    </source>
</evidence>
<dbReference type="AlphaFoldDB" id="A0A6L2LM71"/>
<keyword evidence="8" id="KW-0511">Multifunctional enzyme</keyword>
<accession>A0A6L2LM71</accession>
<keyword evidence="5" id="KW-0255">Endonuclease</keyword>
<dbReference type="Gene3D" id="3.30.420.10">
    <property type="entry name" value="Ribonuclease H-like superfamily/Ribonuclease H"/>
    <property type="match status" value="1"/>
</dbReference>
<dbReference type="SUPFAM" id="SSF53098">
    <property type="entry name" value="Ribonuclease H-like"/>
    <property type="match status" value="1"/>
</dbReference>
<evidence type="ECO:0000256" key="8">
    <source>
        <dbReference type="ARBA" id="ARBA00023268"/>
    </source>
</evidence>
<keyword evidence="4" id="KW-0540">Nuclease</keyword>
<dbReference type="GO" id="GO:0003964">
    <property type="term" value="F:RNA-directed DNA polymerase activity"/>
    <property type="evidence" value="ECO:0007669"/>
    <property type="project" value="UniProtKB-KW"/>
</dbReference>
<keyword evidence="2" id="KW-0808">Transferase</keyword>
<dbReference type="SUPFAM" id="SSF56672">
    <property type="entry name" value="DNA/RNA polymerases"/>
    <property type="match status" value="1"/>
</dbReference>
<dbReference type="InterPro" id="IPR041577">
    <property type="entry name" value="RT_RNaseH_2"/>
</dbReference>
<organism evidence="11">
    <name type="scientific">Tanacetum cinerariifolium</name>
    <name type="common">Dalmatian daisy</name>
    <name type="synonym">Chrysanthemum cinerariifolium</name>
    <dbReference type="NCBI Taxonomy" id="118510"/>
    <lineage>
        <taxon>Eukaryota</taxon>
        <taxon>Viridiplantae</taxon>
        <taxon>Streptophyta</taxon>
        <taxon>Embryophyta</taxon>
        <taxon>Tracheophyta</taxon>
        <taxon>Spermatophyta</taxon>
        <taxon>Magnoliopsida</taxon>
        <taxon>eudicotyledons</taxon>
        <taxon>Gunneridae</taxon>
        <taxon>Pentapetalae</taxon>
        <taxon>asterids</taxon>
        <taxon>campanulids</taxon>
        <taxon>Asterales</taxon>
        <taxon>Asteraceae</taxon>
        <taxon>Asteroideae</taxon>
        <taxon>Anthemideae</taxon>
        <taxon>Anthemidinae</taxon>
        <taxon>Tanacetum</taxon>
    </lineage>
</organism>
<feature type="domain" description="Reverse transcriptase" evidence="9">
    <location>
        <begin position="107"/>
        <end position="286"/>
    </location>
</feature>
<dbReference type="InterPro" id="IPR000477">
    <property type="entry name" value="RT_dom"/>
</dbReference>
<feature type="domain" description="Integrase catalytic" evidence="10">
    <location>
        <begin position="291"/>
        <end position="473"/>
    </location>
</feature>
<evidence type="ECO:0000256" key="6">
    <source>
        <dbReference type="ARBA" id="ARBA00022801"/>
    </source>
</evidence>
<dbReference type="Gene3D" id="3.10.10.10">
    <property type="entry name" value="HIV Type 1 Reverse Transcriptase, subunit A, domain 1"/>
    <property type="match status" value="1"/>
</dbReference>
<reference evidence="11" key="1">
    <citation type="journal article" date="2019" name="Sci. Rep.">
        <title>Draft genome of Tanacetum cinerariifolium, the natural source of mosquito coil.</title>
        <authorList>
            <person name="Yamashiro T."/>
            <person name="Shiraishi A."/>
            <person name="Satake H."/>
            <person name="Nakayama K."/>
        </authorList>
    </citation>
    <scope>NUCLEOTIDE SEQUENCE</scope>
</reference>
<dbReference type="GO" id="GO:0015074">
    <property type="term" value="P:DNA integration"/>
    <property type="evidence" value="ECO:0007669"/>
    <property type="project" value="InterPro"/>
</dbReference>
<dbReference type="Pfam" id="PF17919">
    <property type="entry name" value="RT_RNaseH_2"/>
    <property type="match status" value="1"/>
</dbReference>
<evidence type="ECO:0000256" key="3">
    <source>
        <dbReference type="ARBA" id="ARBA00022695"/>
    </source>
</evidence>
<dbReference type="InterPro" id="IPR050951">
    <property type="entry name" value="Retrovirus_Pol_polyprotein"/>
</dbReference>